<comment type="cofactor">
    <cofactor evidence="1">
        <name>Mg(2+)</name>
        <dbReference type="ChEBI" id="CHEBI:18420"/>
    </cofactor>
</comment>
<dbReference type="SUPFAM" id="SSF55811">
    <property type="entry name" value="Nudix"/>
    <property type="match status" value="1"/>
</dbReference>
<dbReference type="Proteomes" id="UP000315252">
    <property type="component" value="Unassembled WGS sequence"/>
</dbReference>
<dbReference type="AlphaFoldDB" id="A0A545TQW6"/>
<dbReference type="PANTHER" id="PTHR43222:SF2">
    <property type="entry name" value="NUDIX HYDROLASE 23, CHLOROPLASTIC"/>
    <property type="match status" value="1"/>
</dbReference>
<dbReference type="OrthoDB" id="9761969at2"/>
<evidence type="ECO:0000313" key="5">
    <source>
        <dbReference type="Proteomes" id="UP000315252"/>
    </source>
</evidence>
<proteinExistence type="predicted"/>
<dbReference type="Gene3D" id="2.20.70.10">
    <property type="match status" value="1"/>
</dbReference>
<dbReference type="Pfam" id="PF00293">
    <property type="entry name" value="NUDIX"/>
    <property type="match status" value="1"/>
</dbReference>
<reference evidence="4 5" key="1">
    <citation type="submission" date="2019-06" db="EMBL/GenBank/DDBJ databases">
        <title>Whole genome sequence for Rhodospirillaceae sp. R148.</title>
        <authorList>
            <person name="Wang G."/>
        </authorList>
    </citation>
    <scope>NUCLEOTIDE SEQUENCE [LARGE SCALE GENOMIC DNA]</scope>
    <source>
        <strain evidence="4 5">R148</strain>
    </source>
</reference>
<evidence type="ECO:0000259" key="3">
    <source>
        <dbReference type="PROSITE" id="PS51462"/>
    </source>
</evidence>
<keyword evidence="2 4" id="KW-0378">Hydrolase</keyword>
<dbReference type="InterPro" id="IPR020084">
    <property type="entry name" value="NUDIX_hydrolase_CS"/>
</dbReference>
<dbReference type="InterPro" id="IPR000086">
    <property type="entry name" value="NUDIX_hydrolase_dom"/>
</dbReference>
<dbReference type="InterPro" id="IPR029401">
    <property type="entry name" value="Nudix_N"/>
</dbReference>
<protein>
    <submittedName>
        <fullName evidence="4">NUDIX hydrolase</fullName>
    </submittedName>
</protein>
<dbReference type="RefSeq" id="WP_142896796.1">
    <property type="nucleotide sequence ID" value="NZ_ML660055.1"/>
</dbReference>
<dbReference type="Gene3D" id="3.90.79.10">
    <property type="entry name" value="Nucleoside Triphosphate Pyrophosphohydrolase"/>
    <property type="match status" value="1"/>
</dbReference>
<name>A0A545TQW6_9PROT</name>
<evidence type="ECO:0000313" key="4">
    <source>
        <dbReference type="EMBL" id="TQV79615.1"/>
    </source>
</evidence>
<comment type="caution">
    <text evidence="4">The sequence shown here is derived from an EMBL/GenBank/DDBJ whole genome shotgun (WGS) entry which is preliminary data.</text>
</comment>
<dbReference type="PROSITE" id="PS00893">
    <property type="entry name" value="NUDIX_BOX"/>
    <property type="match status" value="1"/>
</dbReference>
<dbReference type="CDD" id="cd04511">
    <property type="entry name" value="NUDIX_Hydrolase"/>
    <property type="match status" value="1"/>
</dbReference>
<evidence type="ECO:0000256" key="1">
    <source>
        <dbReference type="ARBA" id="ARBA00001946"/>
    </source>
</evidence>
<dbReference type="EMBL" id="VHSH01000004">
    <property type="protein sequence ID" value="TQV79615.1"/>
    <property type="molecule type" value="Genomic_DNA"/>
</dbReference>
<keyword evidence="5" id="KW-1185">Reference proteome</keyword>
<dbReference type="PROSITE" id="PS51462">
    <property type="entry name" value="NUDIX"/>
    <property type="match status" value="1"/>
</dbReference>
<sequence>METPGQPKAQSFEQRIPEGDDRLRRVCQDCGFVDYENPKVVVGSVATWGDKILLCRRAIAPRIGYWTLPAGYLEIHESAVDGACREAWEEARAELEIDQLLGVYSIPRISQIQLIYRARLVTPDVSAGPETQELDLFDWADIPWDDIAFPSVHWALNDFDAVRGMTGFAPRGNPAGETGAM</sequence>
<dbReference type="GO" id="GO:0016787">
    <property type="term" value="F:hydrolase activity"/>
    <property type="evidence" value="ECO:0007669"/>
    <property type="project" value="UniProtKB-KW"/>
</dbReference>
<dbReference type="PANTHER" id="PTHR43222">
    <property type="entry name" value="NUDIX HYDROLASE 23"/>
    <property type="match status" value="1"/>
</dbReference>
<dbReference type="Pfam" id="PF14803">
    <property type="entry name" value="Zn_ribbon_Nudix"/>
    <property type="match status" value="1"/>
</dbReference>
<dbReference type="InterPro" id="IPR015797">
    <property type="entry name" value="NUDIX_hydrolase-like_dom_sf"/>
</dbReference>
<organism evidence="4 5">
    <name type="scientific">Denitrobaculum tricleocarpae</name>
    <dbReference type="NCBI Taxonomy" id="2591009"/>
    <lineage>
        <taxon>Bacteria</taxon>
        <taxon>Pseudomonadati</taxon>
        <taxon>Pseudomonadota</taxon>
        <taxon>Alphaproteobacteria</taxon>
        <taxon>Rhodospirillales</taxon>
        <taxon>Rhodospirillaceae</taxon>
        <taxon>Denitrobaculum</taxon>
    </lineage>
</organism>
<feature type="domain" description="Nudix hydrolase" evidence="3">
    <location>
        <begin position="37"/>
        <end position="160"/>
    </location>
</feature>
<evidence type="ECO:0000256" key="2">
    <source>
        <dbReference type="ARBA" id="ARBA00022801"/>
    </source>
</evidence>
<gene>
    <name evidence="4" type="ORF">FKG95_12890</name>
</gene>
<accession>A0A545TQW6</accession>